<gene>
    <name evidence="2" type="ORF">SAMN02745134_02370</name>
</gene>
<dbReference type="OrthoDB" id="3174166at2"/>
<evidence type="ECO:0008006" key="4">
    <source>
        <dbReference type="Google" id="ProtNLM"/>
    </source>
</evidence>
<keyword evidence="1" id="KW-1133">Transmembrane helix</keyword>
<reference evidence="2 3" key="1">
    <citation type="submission" date="2017-04" db="EMBL/GenBank/DDBJ databases">
        <authorList>
            <person name="Afonso C.L."/>
            <person name="Miller P.J."/>
            <person name="Scott M.A."/>
            <person name="Spackman E."/>
            <person name="Goraichik I."/>
            <person name="Dimitrov K.M."/>
            <person name="Suarez D.L."/>
            <person name="Swayne D.E."/>
        </authorList>
    </citation>
    <scope>NUCLEOTIDE SEQUENCE [LARGE SCALE GENOMIC DNA]</scope>
    <source>
        <strain evidence="2 3">DSM 12555</strain>
    </source>
</reference>
<feature type="transmembrane region" description="Helical" evidence="1">
    <location>
        <begin position="20"/>
        <end position="47"/>
    </location>
</feature>
<evidence type="ECO:0000313" key="2">
    <source>
        <dbReference type="EMBL" id="SMC25123.1"/>
    </source>
</evidence>
<proteinExistence type="predicted"/>
<organism evidence="2 3">
    <name type="scientific">Clostridium acidisoli DSM 12555</name>
    <dbReference type="NCBI Taxonomy" id="1121291"/>
    <lineage>
        <taxon>Bacteria</taxon>
        <taxon>Bacillati</taxon>
        <taxon>Bacillota</taxon>
        <taxon>Clostridia</taxon>
        <taxon>Eubacteriales</taxon>
        <taxon>Clostridiaceae</taxon>
        <taxon>Clostridium</taxon>
    </lineage>
</organism>
<dbReference type="AlphaFoldDB" id="A0A1W1XME1"/>
<keyword evidence="1" id="KW-0812">Transmembrane</keyword>
<sequence length="124" mass="15010">MNKYNKIFKDSYGIDRLSKYLLAIGVVFLISRITLFPGIVLIIYAAWRAISKNKYKRYQELQAFDHVFEIIRQKFYRIKYKFNEYRQYKVFKCPECSQKLRVPRKKGKITITCKNCNKKFKGRT</sequence>
<evidence type="ECO:0000256" key="1">
    <source>
        <dbReference type="SAM" id="Phobius"/>
    </source>
</evidence>
<protein>
    <recommendedName>
        <fullName evidence="4">Zn-finger containing protein</fullName>
    </recommendedName>
</protein>
<name>A0A1W1XME1_9CLOT</name>
<keyword evidence="3" id="KW-1185">Reference proteome</keyword>
<dbReference type="RefSeq" id="WP_084116194.1">
    <property type="nucleotide sequence ID" value="NZ_FWXH01000008.1"/>
</dbReference>
<keyword evidence="1" id="KW-0472">Membrane</keyword>
<dbReference type="EMBL" id="FWXH01000008">
    <property type="protein sequence ID" value="SMC25123.1"/>
    <property type="molecule type" value="Genomic_DNA"/>
</dbReference>
<accession>A0A1W1XME1</accession>
<dbReference type="STRING" id="1121291.SAMN02745134_02370"/>
<evidence type="ECO:0000313" key="3">
    <source>
        <dbReference type="Proteomes" id="UP000192468"/>
    </source>
</evidence>
<dbReference type="Proteomes" id="UP000192468">
    <property type="component" value="Unassembled WGS sequence"/>
</dbReference>